<dbReference type="PANTHER" id="PTHR46082">
    <property type="entry name" value="ATP/GTP-BINDING PROTEIN-RELATED"/>
    <property type="match status" value="1"/>
</dbReference>
<dbReference type="GO" id="GO:0043531">
    <property type="term" value="F:ADP binding"/>
    <property type="evidence" value="ECO:0007669"/>
    <property type="project" value="InterPro"/>
</dbReference>
<dbReference type="Pfam" id="PF13374">
    <property type="entry name" value="TPR_10"/>
    <property type="match status" value="2"/>
</dbReference>
<dbReference type="EMBL" id="JAKGSG010000068">
    <property type="protein sequence ID" value="MCF4123690.1"/>
    <property type="molecule type" value="Genomic_DNA"/>
</dbReference>
<evidence type="ECO:0000256" key="1">
    <source>
        <dbReference type="SAM" id="MobiDB-lite"/>
    </source>
</evidence>
<name>A0AA41U9M3_9MICO</name>
<keyword evidence="2" id="KW-0812">Transmembrane</keyword>
<proteinExistence type="predicted"/>
<gene>
    <name evidence="4" type="ORF">L1785_22270</name>
</gene>
<keyword evidence="2" id="KW-0472">Membrane</keyword>
<accession>A0AA41U9M3</accession>
<evidence type="ECO:0000313" key="5">
    <source>
        <dbReference type="Proteomes" id="UP001165405"/>
    </source>
</evidence>
<dbReference type="InterPro" id="IPR011990">
    <property type="entry name" value="TPR-like_helical_dom_sf"/>
</dbReference>
<comment type="caution">
    <text evidence="4">The sequence shown here is derived from an EMBL/GenBank/DDBJ whole genome shotgun (WGS) entry which is preliminary data.</text>
</comment>
<organism evidence="4 5">
    <name type="scientific">Antribacter soli</name>
    <dbReference type="NCBI Taxonomy" id="2910976"/>
    <lineage>
        <taxon>Bacteria</taxon>
        <taxon>Bacillati</taxon>
        <taxon>Actinomycetota</taxon>
        <taxon>Actinomycetes</taxon>
        <taxon>Micrococcales</taxon>
        <taxon>Promicromonosporaceae</taxon>
        <taxon>Antribacter</taxon>
    </lineage>
</organism>
<evidence type="ECO:0000256" key="2">
    <source>
        <dbReference type="SAM" id="Phobius"/>
    </source>
</evidence>
<dbReference type="PANTHER" id="PTHR46082:SF6">
    <property type="entry name" value="AAA+ ATPASE DOMAIN-CONTAINING PROTEIN-RELATED"/>
    <property type="match status" value="1"/>
</dbReference>
<feature type="region of interest" description="Disordered" evidence="1">
    <location>
        <begin position="67"/>
        <end position="93"/>
    </location>
</feature>
<evidence type="ECO:0000313" key="4">
    <source>
        <dbReference type="EMBL" id="MCF4123690.1"/>
    </source>
</evidence>
<reference evidence="4" key="1">
    <citation type="submission" date="2022-01" db="EMBL/GenBank/DDBJ databases">
        <title>Antribacter sp. nov., isolated from Guizhou of China.</title>
        <authorList>
            <person name="Chengliang C."/>
            <person name="Ya Z."/>
        </authorList>
    </citation>
    <scope>NUCLEOTIDE SEQUENCE</scope>
    <source>
        <strain evidence="4">KLBMP 9083</strain>
    </source>
</reference>
<dbReference type="SUPFAM" id="SSF52540">
    <property type="entry name" value="P-loop containing nucleoside triphosphate hydrolases"/>
    <property type="match status" value="1"/>
</dbReference>
<dbReference type="PRINTS" id="PR00381">
    <property type="entry name" value="KINESINLIGHT"/>
</dbReference>
<dbReference type="Gene3D" id="1.25.40.10">
    <property type="entry name" value="Tetratricopeptide repeat domain"/>
    <property type="match status" value="2"/>
</dbReference>
<dbReference type="InterPro" id="IPR027417">
    <property type="entry name" value="P-loop_NTPase"/>
</dbReference>
<dbReference type="InterPro" id="IPR053137">
    <property type="entry name" value="NLR-like"/>
</dbReference>
<dbReference type="SUPFAM" id="SSF48452">
    <property type="entry name" value="TPR-like"/>
    <property type="match status" value="3"/>
</dbReference>
<dbReference type="InterPro" id="IPR002182">
    <property type="entry name" value="NB-ARC"/>
</dbReference>
<keyword evidence="2" id="KW-1133">Transmembrane helix</keyword>
<protein>
    <submittedName>
        <fullName evidence="4">Tetratricopeptide repeat protein</fullName>
    </submittedName>
</protein>
<keyword evidence="5" id="KW-1185">Reference proteome</keyword>
<feature type="domain" description="NB-ARC" evidence="3">
    <location>
        <begin position="117"/>
        <end position="263"/>
    </location>
</feature>
<dbReference type="RefSeq" id="WP_236091438.1">
    <property type="nucleotide sequence ID" value="NZ_JAKGSG010000068.1"/>
</dbReference>
<feature type="transmembrane region" description="Helical" evidence="2">
    <location>
        <begin position="36"/>
        <end position="56"/>
    </location>
</feature>
<dbReference type="Pfam" id="PF00931">
    <property type="entry name" value="NB-ARC"/>
    <property type="match status" value="1"/>
</dbReference>
<dbReference type="Pfam" id="PF13424">
    <property type="entry name" value="TPR_12"/>
    <property type="match status" value="2"/>
</dbReference>
<dbReference type="Proteomes" id="UP001165405">
    <property type="component" value="Unassembled WGS sequence"/>
</dbReference>
<evidence type="ECO:0000259" key="3">
    <source>
        <dbReference type="Pfam" id="PF00931"/>
    </source>
</evidence>
<sequence>MRGFGRSFGVALIVIALGAVLSITSNQVLADGRWSVPWIVVTILCVLAAAVVTAVVDRVHERRAVRRDATGTSVAPAPDSLPSVRGQTPPVAPGPAVTAAFTGRLEDLAWLDGVVGGEDPGIAVLHGLGGVGKTTLAAKHFADHESAGGPCWWIGADSATNVTENLAAAARGLHLPGDTSEDLAREALTWLVRQDEFLLVLDNVEAPKDVEPVLARLRPARAERIAITTRLAVGWTAERMQVRQVGVLLPNDAVRLLGRTAGHGADEAWEGARELVDELGCLPLAVEQVGAFLGQPPRQSPGQFLDLLRSRPSAALEARAYGSDGERTVARIWGVTLERLTVEAPGALQVLGVLAWLAPDDVPLDLLDGLDDVDVPAAMRVLAAWNLVTVTKTTVSVHRLVQAVARTAATSGWPSALTVDRSRALATAILDRAIGALDVGAPESWPRLRALLPSVETYTIVTHPAQDDTDASYVLGRAATYLQGQGAVVQAIAWYERALAHHVRVLGPDAPETLTTRHNLAVTYRVSGRVQEAIGLLEQVLADRVRVLGPDAPDALTARGNLAIAYLAGGRVQEAIDLSEEVLADHVRVLGPDAPGTLTTRGNLAIAYQDGGRVQEAIDLSQEVLADHVRVLGPDAPGTLTVRNNLAIAYRTSGRVQEAIDLFEQVLADRVRVMGADAPHTLTTRNNLAVAYRTSGRVQESIDLAERNAILAKARFGPRDRITLDYQAWQGVHLLLVGRAAEAAGLLAELLPVCEEVQGVDDSLTIDVRQRLAEARGQAR</sequence>
<dbReference type="AlphaFoldDB" id="A0AA41U9M3"/>
<dbReference type="Gene3D" id="3.40.50.300">
    <property type="entry name" value="P-loop containing nucleotide triphosphate hydrolases"/>
    <property type="match status" value="1"/>
</dbReference>